<name>A0A545TRG8_9PROT</name>
<organism evidence="2 3">
    <name type="scientific">Denitrobaculum tricleocarpae</name>
    <dbReference type="NCBI Taxonomy" id="2591009"/>
    <lineage>
        <taxon>Bacteria</taxon>
        <taxon>Pseudomonadati</taxon>
        <taxon>Pseudomonadota</taxon>
        <taxon>Alphaproteobacteria</taxon>
        <taxon>Rhodospirillales</taxon>
        <taxon>Rhodospirillaceae</taxon>
        <taxon>Denitrobaculum</taxon>
    </lineage>
</organism>
<feature type="region of interest" description="Disordered" evidence="1">
    <location>
        <begin position="292"/>
        <end position="314"/>
    </location>
</feature>
<sequence>MNLERADPSYTAWDNAIVAKSKGRAPSTPGHTAGASSRNQETRANKEVHHSVKAFDGALSHANAHEHAIDPSQRDQDDESFGFWDFIDIINPLQHIPVVSSIYRDLTGDTISAPARIAGGMLYGGPLGFASAIGNAIVEETSGKDVGEIAMAMIFDEEAAPDSGGTAVAAAAARPAGPTDTQTQQTQAPAALAAQTSGSQVQRENAGSAAVSQMQANNAALQALLKDMGFASAAASNAPSPGAAAPKGLSQQSADVVSSGKVAQLASAAAGAASPVPSAPVRANVPESNPVAIPVTQRQPEPPAERKSIPIDPSRYINSRASTSAAAQASSAAATSAVVNEAASVTANRLQAGAREIAGDSQTADTSRRKESERATIQSSFADRMLEGLDRYQSMTQQRSALPDVAQGKTPGAI</sequence>
<gene>
    <name evidence="2" type="ORF">FKG95_14040</name>
</gene>
<feature type="region of interest" description="Disordered" evidence="1">
    <location>
        <begin position="354"/>
        <end position="414"/>
    </location>
</feature>
<comment type="caution">
    <text evidence="2">The sequence shown here is derived from an EMBL/GenBank/DDBJ whole genome shotgun (WGS) entry which is preliminary data.</text>
</comment>
<reference evidence="2 3" key="1">
    <citation type="submission" date="2019-06" db="EMBL/GenBank/DDBJ databases">
        <title>Whole genome sequence for Rhodospirillaceae sp. R148.</title>
        <authorList>
            <person name="Wang G."/>
        </authorList>
    </citation>
    <scope>NUCLEOTIDE SEQUENCE [LARGE SCALE GENOMIC DNA]</scope>
    <source>
        <strain evidence="2 3">R148</strain>
    </source>
</reference>
<proteinExistence type="predicted"/>
<dbReference type="EMBL" id="VHSH01000004">
    <property type="protein sequence ID" value="TQV79814.1"/>
    <property type="molecule type" value="Genomic_DNA"/>
</dbReference>
<evidence type="ECO:0000313" key="3">
    <source>
        <dbReference type="Proteomes" id="UP000315252"/>
    </source>
</evidence>
<feature type="region of interest" description="Disordered" evidence="1">
    <location>
        <begin position="20"/>
        <end position="48"/>
    </location>
</feature>
<protein>
    <submittedName>
        <fullName evidence="2">Uncharacterized protein</fullName>
    </submittedName>
</protein>
<accession>A0A545TRG8</accession>
<dbReference type="AlphaFoldDB" id="A0A545TRG8"/>
<dbReference type="OrthoDB" id="5769175at2"/>
<evidence type="ECO:0000313" key="2">
    <source>
        <dbReference type="EMBL" id="TQV79814.1"/>
    </source>
</evidence>
<keyword evidence="3" id="KW-1185">Reference proteome</keyword>
<evidence type="ECO:0000256" key="1">
    <source>
        <dbReference type="SAM" id="MobiDB-lite"/>
    </source>
</evidence>
<dbReference type="Proteomes" id="UP000315252">
    <property type="component" value="Unassembled WGS sequence"/>
</dbReference>
<dbReference type="RefSeq" id="WP_142896994.1">
    <property type="nucleotide sequence ID" value="NZ_ML660055.1"/>
</dbReference>